<dbReference type="GO" id="GO:0019877">
    <property type="term" value="P:diaminopimelate biosynthetic process"/>
    <property type="evidence" value="ECO:0007669"/>
    <property type="project" value="UniProtKB-KW"/>
</dbReference>
<accession>A0A3B0UQ09</accession>
<dbReference type="EC" id="1.17.1.8" evidence="9"/>
<evidence type="ECO:0000256" key="2">
    <source>
        <dbReference type="ARBA" id="ARBA00022605"/>
    </source>
</evidence>
<name>A0A3B0UQ09_9ZZZZ</name>
<comment type="pathway">
    <text evidence="8">Amino-acid biosynthesis; L-lysine biosynthesis via DAP pathway; (S)-tetrahydrodipicolinate from L-aspartate: step 4/4.</text>
</comment>
<dbReference type="AlphaFoldDB" id="A0A3B0UQ09"/>
<protein>
    <recommendedName>
        <fullName evidence="9">4-hydroxy-tetrahydrodipicolinate reductase</fullName>
        <ecNumber evidence="9">1.17.1.8</ecNumber>
    </recommendedName>
</protein>
<keyword evidence="6" id="KW-0520">NAD</keyword>
<comment type="similarity">
    <text evidence="1">Belongs to the DapB family.</text>
</comment>
<proteinExistence type="inferred from homology"/>
<feature type="domain" description="Dihydrodipicolinate reductase N-terminal" evidence="12">
    <location>
        <begin position="1"/>
        <end position="102"/>
    </location>
</feature>
<keyword evidence="3" id="KW-0521">NADP</keyword>
<evidence type="ECO:0000256" key="4">
    <source>
        <dbReference type="ARBA" id="ARBA00022915"/>
    </source>
</evidence>
<evidence type="ECO:0000313" key="14">
    <source>
        <dbReference type="EMBL" id="VAW27287.1"/>
    </source>
</evidence>
<dbReference type="InterPro" id="IPR000846">
    <property type="entry name" value="DapB_N"/>
</dbReference>
<dbReference type="EMBL" id="UOET01000092">
    <property type="protein sequence ID" value="VAW27287.1"/>
    <property type="molecule type" value="Genomic_DNA"/>
</dbReference>
<keyword evidence="2" id="KW-0028">Amino-acid biosynthesis</keyword>
<dbReference type="InterPro" id="IPR022663">
    <property type="entry name" value="DapB_C"/>
</dbReference>
<keyword evidence="5 14" id="KW-0560">Oxidoreductase</keyword>
<dbReference type="GO" id="GO:0008839">
    <property type="term" value="F:4-hydroxy-tetrahydrodipicolinate reductase"/>
    <property type="evidence" value="ECO:0007669"/>
    <property type="project" value="UniProtKB-EC"/>
</dbReference>
<dbReference type="InterPro" id="IPR023940">
    <property type="entry name" value="DHDPR_bac"/>
</dbReference>
<dbReference type="PIRSF" id="PIRSF000161">
    <property type="entry name" value="DHPR"/>
    <property type="match status" value="1"/>
</dbReference>
<dbReference type="InterPro" id="IPR036291">
    <property type="entry name" value="NAD(P)-bd_dom_sf"/>
</dbReference>
<feature type="domain" description="Dihydrodipicolinate reductase C-terminal" evidence="13">
    <location>
        <begin position="105"/>
        <end position="235"/>
    </location>
</feature>
<dbReference type="Pfam" id="PF01113">
    <property type="entry name" value="DapB_N"/>
    <property type="match status" value="1"/>
</dbReference>
<evidence type="ECO:0000256" key="7">
    <source>
        <dbReference type="ARBA" id="ARBA00023154"/>
    </source>
</evidence>
<dbReference type="Pfam" id="PF05173">
    <property type="entry name" value="DapB_C"/>
    <property type="match status" value="1"/>
</dbReference>
<comment type="catalytic activity">
    <reaction evidence="11">
        <text>(S)-2,3,4,5-tetrahydrodipicolinate + NAD(+) + H2O = (2S,4S)-4-hydroxy-2,3,4,5-tetrahydrodipicolinate + NADH + H(+)</text>
        <dbReference type="Rhea" id="RHEA:35323"/>
        <dbReference type="ChEBI" id="CHEBI:15377"/>
        <dbReference type="ChEBI" id="CHEBI:15378"/>
        <dbReference type="ChEBI" id="CHEBI:16845"/>
        <dbReference type="ChEBI" id="CHEBI:57540"/>
        <dbReference type="ChEBI" id="CHEBI:57945"/>
        <dbReference type="ChEBI" id="CHEBI:67139"/>
        <dbReference type="EC" id="1.17.1.8"/>
    </reaction>
</comment>
<sequence length="240" mass="26869">MKIIISGYGRMGKAVEEVCQQRGHEIVTIIDTPSDWEKATLPSHDTVVIDFSMPGEAVNNILRCFRLGLPIVTGTTGWYKDLETVKKACAKTQGTLFYTPNFSLGVNILFHINRLLAKIMASAEGYRPSISETHHIHKMDAPSGTALLLAEDILHENPQLKKWKNVPDDDPHTLPILSFREDEVPGIHEVVYDSEVDRLTLKHEAKSRKGFALGAVLAAEFIRKKKGIFTMQDYLKTMGL</sequence>
<keyword evidence="7" id="KW-0457">Lysine biosynthesis</keyword>
<evidence type="ECO:0000256" key="10">
    <source>
        <dbReference type="ARBA" id="ARBA00049080"/>
    </source>
</evidence>
<evidence type="ECO:0000256" key="6">
    <source>
        <dbReference type="ARBA" id="ARBA00023027"/>
    </source>
</evidence>
<evidence type="ECO:0000256" key="3">
    <source>
        <dbReference type="ARBA" id="ARBA00022857"/>
    </source>
</evidence>
<dbReference type="Gene3D" id="3.30.360.10">
    <property type="entry name" value="Dihydrodipicolinate Reductase, domain 2"/>
    <property type="match status" value="1"/>
</dbReference>
<dbReference type="SUPFAM" id="SSF55347">
    <property type="entry name" value="Glyceraldehyde-3-phosphate dehydrogenase-like, C-terminal domain"/>
    <property type="match status" value="1"/>
</dbReference>
<dbReference type="Gene3D" id="3.40.50.720">
    <property type="entry name" value="NAD(P)-binding Rossmann-like Domain"/>
    <property type="match status" value="1"/>
</dbReference>
<evidence type="ECO:0000256" key="11">
    <source>
        <dbReference type="ARBA" id="ARBA00049396"/>
    </source>
</evidence>
<gene>
    <name evidence="14" type="ORF">MNBD_BACTEROID07-1186</name>
</gene>
<reference evidence="14" key="1">
    <citation type="submission" date="2018-06" db="EMBL/GenBank/DDBJ databases">
        <authorList>
            <person name="Zhirakovskaya E."/>
        </authorList>
    </citation>
    <scope>NUCLEOTIDE SEQUENCE</scope>
</reference>
<keyword evidence="4" id="KW-0220">Diaminopimelate biosynthesis</keyword>
<evidence type="ECO:0000259" key="12">
    <source>
        <dbReference type="Pfam" id="PF01113"/>
    </source>
</evidence>
<evidence type="ECO:0000256" key="5">
    <source>
        <dbReference type="ARBA" id="ARBA00023002"/>
    </source>
</evidence>
<dbReference type="PANTHER" id="PTHR20836">
    <property type="entry name" value="DIHYDRODIPICOLINATE REDUCTASE"/>
    <property type="match status" value="1"/>
</dbReference>
<dbReference type="PANTHER" id="PTHR20836:SF0">
    <property type="entry name" value="4-HYDROXY-TETRAHYDRODIPICOLINATE REDUCTASE 1, CHLOROPLASTIC-RELATED"/>
    <property type="match status" value="1"/>
</dbReference>
<evidence type="ECO:0000256" key="1">
    <source>
        <dbReference type="ARBA" id="ARBA00006642"/>
    </source>
</evidence>
<comment type="catalytic activity">
    <reaction evidence="10">
        <text>(S)-2,3,4,5-tetrahydrodipicolinate + NADP(+) + H2O = (2S,4S)-4-hydroxy-2,3,4,5-tetrahydrodipicolinate + NADPH + H(+)</text>
        <dbReference type="Rhea" id="RHEA:35331"/>
        <dbReference type="ChEBI" id="CHEBI:15377"/>
        <dbReference type="ChEBI" id="CHEBI:15378"/>
        <dbReference type="ChEBI" id="CHEBI:16845"/>
        <dbReference type="ChEBI" id="CHEBI:57783"/>
        <dbReference type="ChEBI" id="CHEBI:58349"/>
        <dbReference type="ChEBI" id="CHEBI:67139"/>
        <dbReference type="EC" id="1.17.1.8"/>
    </reaction>
</comment>
<evidence type="ECO:0000256" key="8">
    <source>
        <dbReference type="ARBA" id="ARBA00037922"/>
    </source>
</evidence>
<dbReference type="NCBIfam" id="TIGR00036">
    <property type="entry name" value="dapB"/>
    <property type="match status" value="1"/>
</dbReference>
<organism evidence="14">
    <name type="scientific">hydrothermal vent metagenome</name>
    <dbReference type="NCBI Taxonomy" id="652676"/>
    <lineage>
        <taxon>unclassified sequences</taxon>
        <taxon>metagenomes</taxon>
        <taxon>ecological metagenomes</taxon>
    </lineage>
</organism>
<dbReference type="GO" id="GO:0005829">
    <property type="term" value="C:cytosol"/>
    <property type="evidence" value="ECO:0007669"/>
    <property type="project" value="TreeGrafter"/>
</dbReference>
<evidence type="ECO:0000256" key="9">
    <source>
        <dbReference type="ARBA" id="ARBA00038983"/>
    </source>
</evidence>
<evidence type="ECO:0000259" key="13">
    <source>
        <dbReference type="Pfam" id="PF05173"/>
    </source>
</evidence>
<dbReference type="SUPFAM" id="SSF51735">
    <property type="entry name" value="NAD(P)-binding Rossmann-fold domains"/>
    <property type="match status" value="1"/>
</dbReference>
<dbReference type="GO" id="GO:0009089">
    <property type="term" value="P:lysine biosynthetic process via diaminopimelate"/>
    <property type="evidence" value="ECO:0007669"/>
    <property type="project" value="InterPro"/>
</dbReference>